<dbReference type="InterPro" id="IPR013024">
    <property type="entry name" value="GGCT-like"/>
</dbReference>
<organism evidence="4 5">
    <name type="scientific">Muricoccus vinaceus</name>
    <dbReference type="NCBI Taxonomy" id="424704"/>
    <lineage>
        <taxon>Bacteria</taxon>
        <taxon>Pseudomonadati</taxon>
        <taxon>Pseudomonadota</taxon>
        <taxon>Alphaproteobacteria</taxon>
        <taxon>Acetobacterales</taxon>
        <taxon>Roseomonadaceae</taxon>
        <taxon>Muricoccus</taxon>
    </lineage>
</organism>
<dbReference type="Proteomes" id="UP001589789">
    <property type="component" value="Unassembled WGS sequence"/>
</dbReference>
<evidence type="ECO:0000313" key="5">
    <source>
        <dbReference type="Proteomes" id="UP001589789"/>
    </source>
</evidence>
<dbReference type="EMBL" id="JBHLVZ010000002">
    <property type="protein sequence ID" value="MFC0384517.1"/>
    <property type="molecule type" value="Genomic_DNA"/>
</dbReference>
<feature type="region of interest" description="Disordered" evidence="3">
    <location>
        <begin position="1"/>
        <end position="37"/>
    </location>
</feature>
<evidence type="ECO:0000256" key="3">
    <source>
        <dbReference type="SAM" id="MobiDB-lite"/>
    </source>
</evidence>
<dbReference type="CDD" id="cd06661">
    <property type="entry name" value="GGCT_like"/>
    <property type="match status" value="1"/>
</dbReference>
<comment type="caution">
    <text evidence="4">The sequence shown here is derived from an EMBL/GenBank/DDBJ whole genome shotgun (WGS) entry which is preliminary data.</text>
</comment>
<dbReference type="PANTHER" id="PTHR12192">
    <property type="entry name" value="CATION TRANSPORT PROTEIN CHAC-RELATED"/>
    <property type="match status" value="1"/>
</dbReference>
<evidence type="ECO:0000256" key="1">
    <source>
        <dbReference type="ARBA" id="ARBA00012344"/>
    </source>
</evidence>
<keyword evidence="5" id="KW-1185">Reference proteome</keyword>
<sequence length="283" mass="30264">MAARLFSGVERQRAAAGRTLRPPGRSPAGTTDHPMPQLSQDLIARAVPQPLPGPAAPPPDELRLKAEMQVFLHGRDPALGLWVFAYGALMWRFAEAAPDIVSPARLPGLARRYTLRDTHDRGTPASPGLTLALEEAPALACAGLLLHLPGPAVERHLWPVWRQEMAPGFHRPEWRDSLLTRSRDGGGAPIRALCFLPRRDHPLYAGELPVGVVADTLATAGGPGGTAAGHLLEAAETLRRNGMRDALLESLEAEVARRLSPAAPAPLAPIEAGRARGQRQRAG</sequence>
<dbReference type="RefSeq" id="WP_377048576.1">
    <property type="nucleotide sequence ID" value="NZ_JBHLVZ010000002.1"/>
</dbReference>
<dbReference type="EC" id="4.3.2.7" evidence="1"/>
<name>A0ABV6IMD4_9PROT</name>
<dbReference type="PANTHER" id="PTHR12192:SF2">
    <property type="entry name" value="GLUTATHIONE-SPECIFIC GAMMA-GLUTAMYLCYCLOTRANSFERASE 2"/>
    <property type="match status" value="1"/>
</dbReference>
<accession>A0ABV6IMD4</accession>
<protein>
    <recommendedName>
        <fullName evidence="1">glutathione-specific gamma-glutamylcyclotransferase</fullName>
        <ecNumber evidence="1">4.3.2.7</ecNumber>
    </recommendedName>
</protein>
<dbReference type="InterPro" id="IPR006840">
    <property type="entry name" value="ChaC"/>
</dbReference>
<reference evidence="4 5" key="1">
    <citation type="submission" date="2024-09" db="EMBL/GenBank/DDBJ databases">
        <authorList>
            <person name="Sun Q."/>
            <person name="Mori K."/>
        </authorList>
    </citation>
    <scope>NUCLEOTIDE SEQUENCE [LARGE SCALE GENOMIC DNA]</scope>
    <source>
        <strain evidence="4 5">CCM 7468</strain>
    </source>
</reference>
<evidence type="ECO:0000256" key="2">
    <source>
        <dbReference type="ARBA" id="ARBA00023239"/>
    </source>
</evidence>
<gene>
    <name evidence="4" type="ORF">ACFFIC_03010</name>
</gene>
<evidence type="ECO:0000313" key="4">
    <source>
        <dbReference type="EMBL" id="MFC0384517.1"/>
    </source>
</evidence>
<keyword evidence="2" id="KW-0456">Lyase</keyword>
<proteinExistence type="predicted"/>
<dbReference type="Pfam" id="PF04752">
    <property type="entry name" value="ChaC"/>
    <property type="match status" value="1"/>
</dbReference>